<gene>
    <name evidence="2" type="ORF">RRF57_009119</name>
</gene>
<reference evidence="2 3" key="1">
    <citation type="submission" date="2023-10" db="EMBL/GenBank/DDBJ databases">
        <title>Draft genome sequence of Xylaria bambusicola isolate GMP-LS, the root and basal stem rot pathogen of sugarcane in Indonesia.</title>
        <authorList>
            <person name="Selvaraj P."/>
            <person name="Muralishankar V."/>
            <person name="Muruganantham S."/>
            <person name="Sp S."/>
            <person name="Haryani S."/>
            <person name="Lau K.J.X."/>
            <person name="Naqvi N.I."/>
        </authorList>
    </citation>
    <scope>NUCLEOTIDE SEQUENCE [LARGE SCALE GENOMIC DNA]</scope>
    <source>
        <strain evidence="2">GMP-LS</strain>
    </source>
</reference>
<accession>A0AAN7UJ15</accession>
<sequence>MTGPASNNVIWKARRQVRVSCKGWKREGGRKAGDCRVTRDTVDLSEMTRDKIDTEPGIGTRNPDSGN</sequence>
<organism evidence="2 3">
    <name type="scientific">Xylaria bambusicola</name>
    <dbReference type="NCBI Taxonomy" id="326684"/>
    <lineage>
        <taxon>Eukaryota</taxon>
        <taxon>Fungi</taxon>
        <taxon>Dikarya</taxon>
        <taxon>Ascomycota</taxon>
        <taxon>Pezizomycotina</taxon>
        <taxon>Sordariomycetes</taxon>
        <taxon>Xylariomycetidae</taxon>
        <taxon>Xylariales</taxon>
        <taxon>Xylariaceae</taxon>
        <taxon>Xylaria</taxon>
    </lineage>
</organism>
<dbReference type="AlphaFoldDB" id="A0AAN7UJ15"/>
<name>A0AAN7UJ15_9PEZI</name>
<dbReference type="EMBL" id="JAWHQM010000032">
    <property type="protein sequence ID" value="KAK5633405.1"/>
    <property type="molecule type" value="Genomic_DNA"/>
</dbReference>
<keyword evidence="3" id="KW-1185">Reference proteome</keyword>
<evidence type="ECO:0000256" key="1">
    <source>
        <dbReference type="SAM" id="MobiDB-lite"/>
    </source>
</evidence>
<comment type="caution">
    <text evidence="2">The sequence shown here is derived from an EMBL/GenBank/DDBJ whole genome shotgun (WGS) entry which is preliminary data.</text>
</comment>
<evidence type="ECO:0000313" key="3">
    <source>
        <dbReference type="Proteomes" id="UP001305414"/>
    </source>
</evidence>
<feature type="region of interest" description="Disordered" evidence="1">
    <location>
        <begin position="47"/>
        <end position="67"/>
    </location>
</feature>
<protein>
    <submittedName>
        <fullName evidence="2">Uncharacterized protein</fullName>
    </submittedName>
</protein>
<dbReference type="Proteomes" id="UP001305414">
    <property type="component" value="Unassembled WGS sequence"/>
</dbReference>
<evidence type="ECO:0000313" key="2">
    <source>
        <dbReference type="EMBL" id="KAK5633405.1"/>
    </source>
</evidence>
<proteinExistence type="predicted"/>